<dbReference type="OrthoDB" id="369674at2"/>
<evidence type="ECO:0000313" key="1">
    <source>
        <dbReference type="EMBL" id="RRJ25490.1"/>
    </source>
</evidence>
<dbReference type="Gene3D" id="3.30.870.10">
    <property type="entry name" value="Endonuclease Chain A"/>
    <property type="match status" value="1"/>
</dbReference>
<proteinExistence type="predicted"/>
<reference evidence="1 2" key="1">
    <citation type="submission" date="2018-11" db="EMBL/GenBank/DDBJ databases">
        <title>Genome sequencing of Lachnoanaerobaculum sp. KCOM 2030 (= ChDC B114).</title>
        <authorList>
            <person name="Kook J.-K."/>
            <person name="Park S.-N."/>
            <person name="Lim Y.K."/>
        </authorList>
    </citation>
    <scope>NUCLEOTIDE SEQUENCE [LARGE SCALE GENOMIC DNA]</scope>
    <source>
        <strain evidence="1 2">KCOM 2030</strain>
    </source>
</reference>
<evidence type="ECO:0000313" key="2">
    <source>
        <dbReference type="Proteomes" id="UP000272490"/>
    </source>
</evidence>
<dbReference type="InterPro" id="IPR059166">
    <property type="entry name" value="PLD-like_cat"/>
</dbReference>
<dbReference type="Proteomes" id="UP000272490">
    <property type="component" value="Unassembled WGS sequence"/>
</dbReference>
<organism evidence="1 2">
    <name type="scientific">Lachnoanaerobaculum gingivalis</name>
    <dbReference type="NCBI Taxonomy" id="2490855"/>
    <lineage>
        <taxon>Bacteria</taxon>
        <taxon>Bacillati</taxon>
        <taxon>Bacillota</taxon>
        <taxon>Clostridia</taxon>
        <taxon>Lachnospirales</taxon>
        <taxon>Lachnospiraceae</taxon>
        <taxon>Lachnoanaerobaculum</taxon>
    </lineage>
</organism>
<protein>
    <recommendedName>
        <fullName evidence="3">PLD phosphodiesterase domain-containing protein</fullName>
    </recommendedName>
</protein>
<dbReference type="RefSeq" id="WP_128674124.1">
    <property type="nucleotide sequence ID" value="NZ_RRCO01000003.1"/>
</dbReference>
<dbReference type="CDD" id="cd09176">
    <property type="entry name" value="PLDc_unchar6"/>
    <property type="match status" value="1"/>
</dbReference>
<sequence>MLNPGEDRLDYGNILKPPKSYTLDFAVGTTYSLDLDALVGMCISLGLLEEADSNIMKDPICLLEALRRTGDKVALFCEAGEIYLPGKVSALYTLLEKMVFQVVTKARSGIKYPSFHPKFWLLRYINKEEVLYRVVVLSRNLTFDRSWDICFYMDGEFGEETDKNIPIADFLKYLLKQLPKLEISKAKKIKQLIKELDYVNFETGMKEFYDFEFIPSGVPCSQGGMYSMLDTSLIKGANDRLEKSFHELLVMSPFLSKDIIRQFNERSRWIENAEYMLVTRQMSIDNLSPEDCDKFRIYVLKDEIVDGEAAISDGESDYYKQDIHAKIYMLRKNADTEVYLGSLNASHNAVYGNIEFMILLRSKNRYINLEKLKTEIFNGDEEGANNPFKEVELLKCREEKNIEESEELDFLIKQVNRYKFYAVVTENASYYDVNISVENYEKQDADITISPIFAQSKEAKFAKNILFEKLTINALSKFYVLSICDIVGNNVKRVIKIETEGMPNEREGKVISSIIGENFYRYIEFLFGDDHIISTLKANSEKTQGIAGKSYSTIENMPVLYEKMLKKAATEPESFTEIEKIIRLLPEDGVVPEAFKKLYSTFRKVVK</sequence>
<dbReference type="EMBL" id="RRCO01000003">
    <property type="protein sequence ID" value="RRJ25490.1"/>
    <property type="molecule type" value="Genomic_DNA"/>
</dbReference>
<accession>A0A3P3QYM2</accession>
<evidence type="ECO:0008006" key="3">
    <source>
        <dbReference type="Google" id="ProtNLM"/>
    </source>
</evidence>
<gene>
    <name evidence="1" type="ORF">EHV10_07595</name>
</gene>
<comment type="caution">
    <text evidence="1">The sequence shown here is derived from an EMBL/GenBank/DDBJ whole genome shotgun (WGS) entry which is preliminary data.</text>
</comment>
<name>A0A3P3QYM2_9FIRM</name>
<keyword evidence="2" id="KW-1185">Reference proteome</keyword>
<dbReference type="AlphaFoldDB" id="A0A3P3QYM2"/>